<comment type="caution">
    <text evidence="2">The sequence shown here is derived from an EMBL/GenBank/DDBJ whole genome shotgun (WGS) entry which is preliminary data.</text>
</comment>
<dbReference type="AlphaFoldDB" id="A0A8S9PW85"/>
<dbReference type="EMBL" id="QGKX02001347">
    <property type="protein sequence ID" value="KAF3525644.1"/>
    <property type="molecule type" value="Genomic_DNA"/>
</dbReference>
<evidence type="ECO:0000313" key="2">
    <source>
        <dbReference type="EMBL" id="KAF3525644.1"/>
    </source>
</evidence>
<feature type="compositionally biased region" description="Pro residues" evidence="1">
    <location>
        <begin position="114"/>
        <end position="136"/>
    </location>
</feature>
<feature type="region of interest" description="Disordered" evidence="1">
    <location>
        <begin position="1"/>
        <end position="22"/>
    </location>
</feature>
<organism evidence="2 3">
    <name type="scientific">Brassica cretica</name>
    <name type="common">Mustard</name>
    <dbReference type="NCBI Taxonomy" id="69181"/>
    <lineage>
        <taxon>Eukaryota</taxon>
        <taxon>Viridiplantae</taxon>
        <taxon>Streptophyta</taxon>
        <taxon>Embryophyta</taxon>
        <taxon>Tracheophyta</taxon>
        <taxon>Spermatophyta</taxon>
        <taxon>Magnoliopsida</taxon>
        <taxon>eudicotyledons</taxon>
        <taxon>Gunneridae</taxon>
        <taxon>Pentapetalae</taxon>
        <taxon>rosids</taxon>
        <taxon>malvids</taxon>
        <taxon>Brassicales</taxon>
        <taxon>Brassicaceae</taxon>
        <taxon>Brassiceae</taxon>
        <taxon>Brassica</taxon>
    </lineage>
</organism>
<name>A0A8S9PW85_BRACR</name>
<reference evidence="2" key="1">
    <citation type="submission" date="2019-12" db="EMBL/GenBank/DDBJ databases">
        <title>Genome sequencing and annotation of Brassica cretica.</title>
        <authorList>
            <person name="Studholme D.J."/>
            <person name="Sarris P."/>
        </authorList>
    </citation>
    <scope>NUCLEOTIDE SEQUENCE</scope>
    <source>
        <strain evidence="2">PFS-109/04</strain>
        <tissue evidence="2">Leaf</tissue>
    </source>
</reference>
<protein>
    <submittedName>
        <fullName evidence="2">Uncharacterized protein</fullName>
    </submittedName>
</protein>
<accession>A0A8S9PW85</accession>
<evidence type="ECO:0000313" key="3">
    <source>
        <dbReference type="Proteomes" id="UP000712600"/>
    </source>
</evidence>
<sequence length="215" mass="24166">MKIPRNISSELPRIGPSESPSKYPDEVLPQYIPRSFPTNWWSSEFPRKFVSSEFRRKILRDFRRKMNFRGVISEDLFRRVVLTTHLPCHVMWSRNKSLMPFSRIDLTGSGTPDKAPPPLRSRPPPDPPPFTIPPIPFESLTLTEPPEPPDPPDATFTFVLQVLDLESLASTMVLGTTSGVAPGVSTVENSLPLPPYVQLFLYVPASPTSLSSRLV</sequence>
<evidence type="ECO:0000256" key="1">
    <source>
        <dbReference type="SAM" id="MobiDB-lite"/>
    </source>
</evidence>
<feature type="region of interest" description="Disordered" evidence="1">
    <location>
        <begin position="103"/>
        <end position="150"/>
    </location>
</feature>
<gene>
    <name evidence="2" type="ORF">F2Q69_00048769</name>
</gene>
<dbReference type="Proteomes" id="UP000712600">
    <property type="component" value="Unassembled WGS sequence"/>
</dbReference>
<proteinExistence type="predicted"/>